<dbReference type="InterPro" id="IPR049551">
    <property type="entry name" value="PKS_DH_C"/>
</dbReference>
<dbReference type="PROSITE" id="PS50075">
    <property type="entry name" value="CARRIER"/>
    <property type="match status" value="1"/>
</dbReference>
<dbReference type="InterPro" id="IPR050091">
    <property type="entry name" value="PKS_NRPS_Biosynth_Enz"/>
</dbReference>
<dbReference type="InterPro" id="IPR001227">
    <property type="entry name" value="Ac_transferase_dom_sf"/>
</dbReference>
<dbReference type="PANTHER" id="PTHR43775:SF51">
    <property type="entry name" value="INACTIVE PHENOLPHTHIOCEROL SYNTHESIS POLYKETIDE SYNTHASE TYPE I PKS1-RELATED"/>
    <property type="match status" value="1"/>
</dbReference>
<dbReference type="PANTHER" id="PTHR43775">
    <property type="entry name" value="FATTY ACID SYNTHASE"/>
    <property type="match status" value="1"/>
</dbReference>
<reference evidence="9" key="1">
    <citation type="journal article" date="2022" name="Front. Microbiol.">
        <title>Mirubactin C rescues the lethal effect of cell wall biosynthesis mutations in Bacillus subtilis.</title>
        <authorList>
            <person name="Kepplinger B."/>
            <person name="Wen X."/>
            <person name="Tyler A.R."/>
            <person name="Kim B.Y."/>
            <person name="Brown J."/>
            <person name="Banks P."/>
            <person name="Dashti Y."/>
            <person name="Mackenzie E.S."/>
            <person name="Wills C."/>
            <person name="Kawai Y."/>
            <person name="Waldron K.J."/>
            <person name="Allenby N.E.E."/>
            <person name="Wu L.J."/>
            <person name="Hall M.J."/>
            <person name="Errington J."/>
        </authorList>
    </citation>
    <scope>NUCLEOTIDE SEQUENCE</scope>
    <source>
        <strain evidence="9">MDA8-470</strain>
    </source>
</reference>
<dbReference type="Gene3D" id="1.10.1200.10">
    <property type="entry name" value="ACP-like"/>
    <property type="match status" value="1"/>
</dbReference>
<dbReference type="SUPFAM" id="SSF52151">
    <property type="entry name" value="FabD/lysophospholipase-like"/>
    <property type="match status" value="1"/>
</dbReference>
<accession>A0ABY6Q2V5</accession>
<dbReference type="Pfam" id="PF22953">
    <property type="entry name" value="SpnB_Rossmann"/>
    <property type="match status" value="1"/>
</dbReference>
<dbReference type="Gene3D" id="3.30.70.3290">
    <property type="match status" value="1"/>
</dbReference>
<dbReference type="SMART" id="SM01294">
    <property type="entry name" value="PKS_PP_betabranch"/>
    <property type="match status" value="1"/>
</dbReference>
<dbReference type="InterPro" id="IPR020806">
    <property type="entry name" value="PKS_PP-bd"/>
</dbReference>
<sequence>MAAGLFEASPAFRARLEDCARALSVHTDWDLLPVLLEGDPEGLLERVDVIQPALWAVMVSLAEVWRSYGVVPDAVVGHSQGEIAAAVVSGALSLEDGALVVALRSRAIKALAGRGGMLSVALPADAVRPYLTRWADDLGVATVNGPSSTVVSGTDSALDELVAVLDVDGVRSRRIAVDYASHSPHVESIQAELAQLLAPVAPRIPEIPFYSTVTNEVIDSAALDAEYWYRNLRQTVEFEKTTWKLLADGFTTFIESSAHPVLTIGLQETFEAAGAVAALAVPSLRRDEGGLERFLLSLGQAWAHGVPVDWTPQLPEVTHPVDLPTYPFQRQHYWLSASRAAAPTVSDLGPGAVPHPLLGAAVELPGSGSLLYTGRLSLTAQPWLGDAETLPGATFLELALRAGEEAGTGRVDELTLHEPLVVPRRGGVQLRVEVGEPEDDGLRRLSVHSRREGRAPGTAWTRHATAVLAAEEPAPGWDLEVWPPLDAEPLDAGPLPGIRAAWRRDGELYAEIVSGEGHDPAGYALHPALLEAALGSAVLTGLPAGATPVRWRDVTLHAVGATTLRVRVRPTADEPLGVAVEIADGSGAPVATVGALLLETGADDGTRADDRIRQAAFAQRGGQYTVEWTDEKPAPVAEAAPHSWAVVGEDVFRARSGLMAAGTYAEAHPGLDALAARIEAEGAPAPDVVLVSVAATADGDIATSVRRGVEEAAQRVRTWLADTRFAGSRLVFLTKDATAASAPQGGDPAAAAVWGLIRAAQETDPDRFVLADTDGSKASWRSLVKAIAAGHDQLALRRSTLKVPRLAPAVAGTWPAYDPEGTVLVVGRQAEPYARRLAERHGVRNLLLVGARDTADFEAGLTAAGARVTVAPADPTALADALAAVPPAHPVIAVVHAVDPNTDASAEAAHAARTAQALRGAAGPDAAYVMLSEEEGATGAFLEAWARVLRSGGTTAVALSGRPGTAGPVDGELLEAATAVNAAGVVVAEPDFEALAALAAADRLPALWRGLVRGPARRTVKEGPAGAGGFKQRLLALDAAGCDALLLDLVREHAANVLGHGSGDAIDADRKFRDMGFDSLSALALRNALNDVTALRMPPGVVFDQPTSAELAQHIKQQIFGR</sequence>
<dbReference type="SMART" id="SM00826">
    <property type="entry name" value="PKS_DH"/>
    <property type="match status" value="1"/>
</dbReference>
<organism evidence="9 10">
    <name type="scientific">Streptomyces drozdowiczii</name>
    <dbReference type="NCBI Taxonomy" id="202862"/>
    <lineage>
        <taxon>Bacteria</taxon>
        <taxon>Bacillati</taxon>
        <taxon>Actinomycetota</taxon>
        <taxon>Actinomycetes</taxon>
        <taxon>Kitasatosporales</taxon>
        <taxon>Streptomycetaceae</taxon>
        <taxon>Streptomyces</taxon>
    </lineage>
</organism>
<dbReference type="Pfam" id="PF00550">
    <property type="entry name" value="PP-binding"/>
    <property type="match status" value="1"/>
</dbReference>
<evidence type="ECO:0000256" key="4">
    <source>
        <dbReference type="ARBA" id="ARBA00022679"/>
    </source>
</evidence>
<dbReference type="Pfam" id="PF21089">
    <property type="entry name" value="PKS_DH_N"/>
    <property type="match status" value="1"/>
</dbReference>
<keyword evidence="5" id="KW-0045">Antibiotic biosynthesis</keyword>
<evidence type="ECO:0000256" key="5">
    <source>
        <dbReference type="ARBA" id="ARBA00023194"/>
    </source>
</evidence>
<dbReference type="InterPro" id="IPR016036">
    <property type="entry name" value="Malonyl_transacylase_ACP-bd"/>
</dbReference>
<dbReference type="InterPro" id="IPR036291">
    <property type="entry name" value="NAD(P)-bd_dom_sf"/>
</dbReference>
<evidence type="ECO:0000313" key="10">
    <source>
        <dbReference type="Proteomes" id="UP001164963"/>
    </source>
</evidence>
<keyword evidence="10" id="KW-1185">Reference proteome</keyword>
<evidence type="ECO:0000259" key="8">
    <source>
        <dbReference type="PROSITE" id="PS50075"/>
    </source>
</evidence>
<dbReference type="Gene3D" id="3.40.50.11460">
    <property type="match status" value="1"/>
</dbReference>
<dbReference type="Pfam" id="PF00698">
    <property type="entry name" value="Acyl_transf_1"/>
    <property type="match status" value="1"/>
</dbReference>
<name>A0ABY6Q2V5_9ACTN</name>
<keyword evidence="7 9" id="KW-0012">Acyltransferase</keyword>
<dbReference type="SMART" id="SM00827">
    <property type="entry name" value="PKS_AT"/>
    <property type="match status" value="1"/>
</dbReference>
<dbReference type="InterPro" id="IPR016035">
    <property type="entry name" value="Acyl_Trfase/lysoPLipase"/>
</dbReference>
<protein>
    <submittedName>
        <fullName evidence="9">Acyltransferase domain-containing protein</fullName>
    </submittedName>
</protein>
<dbReference type="InterPro" id="IPR006162">
    <property type="entry name" value="Ppantetheine_attach_site"/>
</dbReference>
<dbReference type="SUPFAM" id="SSF47336">
    <property type="entry name" value="ACP-like"/>
    <property type="match status" value="1"/>
</dbReference>
<dbReference type="Gene3D" id="3.40.366.10">
    <property type="entry name" value="Malonyl-Coenzyme A Acyl Carrier Protein, domain 2"/>
    <property type="match status" value="1"/>
</dbReference>
<evidence type="ECO:0000256" key="7">
    <source>
        <dbReference type="ARBA" id="ARBA00023315"/>
    </source>
</evidence>
<feature type="domain" description="Carrier" evidence="8">
    <location>
        <begin position="1044"/>
        <end position="1119"/>
    </location>
</feature>
<dbReference type="InterPro" id="IPR049552">
    <property type="entry name" value="PKS_DH_N"/>
</dbReference>
<evidence type="ECO:0000256" key="3">
    <source>
        <dbReference type="ARBA" id="ARBA00022553"/>
    </source>
</evidence>
<dbReference type="GO" id="GO:0016746">
    <property type="term" value="F:acyltransferase activity"/>
    <property type="evidence" value="ECO:0007669"/>
    <property type="project" value="UniProtKB-KW"/>
</dbReference>
<keyword evidence="2" id="KW-0596">Phosphopantetheine</keyword>
<dbReference type="PROSITE" id="PS00012">
    <property type="entry name" value="PHOSPHOPANTETHEINE"/>
    <property type="match status" value="1"/>
</dbReference>
<dbReference type="Proteomes" id="UP001164963">
    <property type="component" value="Chromosome"/>
</dbReference>
<gene>
    <name evidence="9" type="ORF">NEH16_31615</name>
</gene>
<dbReference type="SUPFAM" id="SSF55048">
    <property type="entry name" value="Probable ACP-binding domain of malonyl-CoA ACP transacylase"/>
    <property type="match status" value="1"/>
</dbReference>
<dbReference type="InterPro" id="IPR014043">
    <property type="entry name" value="Acyl_transferase_dom"/>
</dbReference>
<evidence type="ECO:0000256" key="1">
    <source>
        <dbReference type="ARBA" id="ARBA00004792"/>
    </source>
</evidence>
<dbReference type="InterPro" id="IPR055123">
    <property type="entry name" value="SpnB-like_Rossmann"/>
</dbReference>
<keyword evidence="6" id="KW-0511">Multifunctional enzyme</keyword>
<dbReference type="Pfam" id="PF14765">
    <property type="entry name" value="PS-DH"/>
    <property type="match status" value="1"/>
</dbReference>
<dbReference type="InterPro" id="IPR042104">
    <property type="entry name" value="PKS_dehydratase_sf"/>
</dbReference>
<evidence type="ECO:0000256" key="6">
    <source>
        <dbReference type="ARBA" id="ARBA00023268"/>
    </source>
</evidence>
<dbReference type="SUPFAM" id="SSF51735">
    <property type="entry name" value="NAD(P)-binding Rossmann-fold domains"/>
    <property type="match status" value="1"/>
</dbReference>
<dbReference type="EMBL" id="CP098740">
    <property type="protein sequence ID" value="UZK58706.1"/>
    <property type="molecule type" value="Genomic_DNA"/>
</dbReference>
<dbReference type="InterPro" id="IPR020807">
    <property type="entry name" value="PKS_DH"/>
</dbReference>
<dbReference type="InterPro" id="IPR009081">
    <property type="entry name" value="PP-bd_ACP"/>
</dbReference>
<proteinExistence type="predicted"/>
<evidence type="ECO:0000313" key="9">
    <source>
        <dbReference type="EMBL" id="UZK58706.1"/>
    </source>
</evidence>
<keyword evidence="3" id="KW-0597">Phosphoprotein</keyword>
<keyword evidence="4" id="KW-0808">Transferase</keyword>
<comment type="pathway">
    <text evidence="1">Antibiotic biosynthesis.</text>
</comment>
<dbReference type="Gene3D" id="3.10.129.110">
    <property type="entry name" value="Polyketide synthase dehydratase"/>
    <property type="match status" value="1"/>
</dbReference>
<dbReference type="SMART" id="SM00823">
    <property type="entry name" value="PKS_PP"/>
    <property type="match status" value="1"/>
</dbReference>
<dbReference type="InterPro" id="IPR036736">
    <property type="entry name" value="ACP-like_sf"/>
</dbReference>
<evidence type="ECO:0000256" key="2">
    <source>
        <dbReference type="ARBA" id="ARBA00022450"/>
    </source>
</evidence>